<keyword evidence="2" id="KW-1185">Reference proteome</keyword>
<dbReference type="EMBL" id="JASNQZ010000012">
    <property type="protein sequence ID" value="KAL0949148.1"/>
    <property type="molecule type" value="Genomic_DNA"/>
</dbReference>
<organism evidence="1 2">
    <name type="scientific">Hohenbuehelia grisea</name>
    <dbReference type="NCBI Taxonomy" id="104357"/>
    <lineage>
        <taxon>Eukaryota</taxon>
        <taxon>Fungi</taxon>
        <taxon>Dikarya</taxon>
        <taxon>Basidiomycota</taxon>
        <taxon>Agaricomycotina</taxon>
        <taxon>Agaricomycetes</taxon>
        <taxon>Agaricomycetidae</taxon>
        <taxon>Agaricales</taxon>
        <taxon>Pleurotineae</taxon>
        <taxon>Pleurotaceae</taxon>
        <taxon>Hohenbuehelia</taxon>
    </lineage>
</organism>
<evidence type="ECO:0000313" key="2">
    <source>
        <dbReference type="Proteomes" id="UP001556367"/>
    </source>
</evidence>
<protein>
    <submittedName>
        <fullName evidence="1">Uncharacterized protein</fullName>
    </submittedName>
</protein>
<sequence>MGLNVPCKASASIDITSNPSSTPDVSDVLETLDDVNKASASINITSNPSSTPDVSDVLETLDDVNKRIYTLLSRIPNSLEDVHVRPSLRREFIKWASRASAYQYIACTCIPDNTCRFRPPRFRYGYKLTHEQALAGNLEFAPEKERVPPVSVYKELCHESVDIVSERTYIAGTWLQHRTEKILEFEHKTNWCWVWENGEEVRMFSFRDTWRFGNPPTGVQVAQISQLIFGKYIEPMWYLDVDDCYWKARY</sequence>
<reference evidence="2" key="1">
    <citation type="submission" date="2024-06" db="EMBL/GenBank/DDBJ databases">
        <title>Multi-omics analyses provide insights into the biosynthesis of the anticancer antibiotic pleurotin in Hohenbuehelia grisea.</title>
        <authorList>
            <person name="Weaver J.A."/>
            <person name="Alberti F."/>
        </authorList>
    </citation>
    <scope>NUCLEOTIDE SEQUENCE [LARGE SCALE GENOMIC DNA]</scope>
    <source>
        <strain evidence="2">T-177</strain>
    </source>
</reference>
<name>A0ABR3J0V9_9AGAR</name>
<accession>A0ABR3J0V9</accession>
<dbReference type="Proteomes" id="UP001556367">
    <property type="component" value="Unassembled WGS sequence"/>
</dbReference>
<evidence type="ECO:0000313" key="1">
    <source>
        <dbReference type="EMBL" id="KAL0949148.1"/>
    </source>
</evidence>
<comment type="caution">
    <text evidence="1">The sequence shown here is derived from an EMBL/GenBank/DDBJ whole genome shotgun (WGS) entry which is preliminary data.</text>
</comment>
<gene>
    <name evidence="1" type="ORF">HGRIS_009229</name>
</gene>
<proteinExistence type="predicted"/>